<keyword evidence="8 11" id="KW-1133">Transmembrane helix</keyword>
<dbReference type="CDD" id="cd00082">
    <property type="entry name" value="HisKA"/>
    <property type="match status" value="1"/>
</dbReference>
<dbReference type="FunFam" id="3.30.565.10:FF:000006">
    <property type="entry name" value="Sensor histidine kinase WalK"/>
    <property type="match status" value="1"/>
</dbReference>
<dbReference type="InterPro" id="IPR036097">
    <property type="entry name" value="HisK_dim/P_sf"/>
</dbReference>
<evidence type="ECO:0000256" key="2">
    <source>
        <dbReference type="ARBA" id="ARBA00004370"/>
    </source>
</evidence>
<keyword evidence="5" id="KW-0808">Transferase</keyword>
<feature type="transmembrane region" description="Helical" evidence="11">
    <location>
        <begin position="169"/>
        <end position="188"/>
    </location>
</feature>
<evidence type="ECO:0000256" key="7">
    <source>
        <dbReference type="ARBA" id="ARBA00022777"/>
    </source>
</evidence>
<dbReference type="Pfam" id="PF00672">
    <property type="entry name" value="HAMP"/>
    <property type="match status" value="1"/>
</dbReference>
<dbReference type="PANTHER" id="PTHR45436">
    <property type="entry name" value="SENSOR HISTIDINE KINASE YKOH"/>
    <property type="match status" value="1"/>
</dbReference>
<feature type="transmembrane region" description="Helical" evidence="11">
    <location>
        <begin position="12"/>
        <end position="32"/>
    </location>
</feature>
<dbReference type="InterPro" id="IPR004358">
    <property type="entry name" value="Sig_transdc_His_kin-like_C"/>
</dbReference>
<keyword evidence="9" id="KW-0902">Two-component regulatory system</keyword>
<dbReference type="SUPFAM" id="SSF158472">
    <property type="entry name" value="HAMP domain-like"/>
    <property type="match status" value="1"/>
</dbReference>
<dbReference type="InterPro" id="IPR050428">
    <property type="entry name" value="TCS_sensor_his_kinase"/>
</dbReference>
<dbReference type="Gene3D" id="3.30.565.10">
    <property type="entry name" value="Histidine kinase-like ATPase, C-terminal domain"/>
    <property type="match status" value="1"/>
</dbReference>
<evidence type="ECO:0000313" key="14">
    <source>
        <dbReference type="EMBL" id="OGD71749.1"/>
    </source>
</evidence>
<dbReference type="Proteomes" id="UP000177390">
    <property type="component" value="Unassembled WGS sequence"/>
</dbReference>
<keyword evidence="4" id="KW-0597">Phosphoprotein</keyword>
<evidence type="ECO:0000256" key="10">
    <source>
        <dbReference type="ARBA" id="ARBA00023136"/>
    </source>
</evidence>
<dbReference type="GO" id="GO:0000155">
    <property type="term" value="F:phosphorelay sensor kinase activity"/>
    <property type="evidence" value="ECO:0007669"/>
    <property type="project" value="InterPro"/>
</dbReference>
<dbReference type="SUPFAM" id="SSF55874">
    <property type="entry name" value="ATPase domain of HSP90 chaperone/DNA topoisomerase II/histidine kinase"/>
    <property type="match status" value="1"/>
</dbReference>
<dbReference type="SUPFAM" id="SSF47384">
    <property type="entry name" value="Homodimeric domain of signal transducing histidine kinase"/>
    <property type="match status" value="1"/>
</dbReference>
<keyword evidence="7" id="KW-0418">Kinase</keyword>
<dbReference type="Gene3D" id="6.10.340.10">
    <property type="match status" value="1"/>
</dbReference>
<dbReference type="AlphaFoldDB" id="A0A1F5EWJ2"/>
<evidence type="ECO:0000256" key="5">
    <source>
        <dbReference type="ARBA" id="ARBA00022679"/>
    </source>
</evidence>
<dbReference type="CDD" id="cd00075">
    <property type="entry name" value="HATPase"/>
    <property type="match status" value="1"/>
</dbReference>
<evidence type="ECO:0000256" key="11">
    <source>
        <dbReference type="SAM" id="Phobius"/>
    </source>
</evidence>
<evidence type="ECO:0000256" key="6">
    <source>
        <dbReference type="ARBA" id="ARBA00022692"/>
    </source>
</evidence>
<dbReference type="EC" id="2.7.13.3" evidence="3"/>
<feature type="domain" description="HAMP" evidence="13">
    <location>
        <begin position="189"/>
        <end position="242"/>
    </location>
</feature>
<dbReference type="Pfam" id="PF00512">
    <property type="entry name" value="HisKA"/>
    <property type="match status" value="1"/>
</dbReference>
<dbReference type="InterPro" id="IPR005467">
    <property type="entry name" value="His_kinase_dom"/>
</dbReference>
<dbReference type="InterPro" id="IPR003660">
    <property type="entry name" value="HAMP_dom"/>
</dbReference>
<organism evidence="14 15">
    <name type="scientific">Candidatus Collierbacteria bacterium RIFCSPHIGHO2_02_FULL_49_10</name>
    <dbReference type="NCBI Taxonomy" id="1817723"/>
    <lineage>
        <taxon>Bacteria</taxon>
        <taxon>Candidatus Collieribacteriota</taxon>
    </lineage>
</organism>
<evidence type="ECO:0000256" key="3">
    <source>
        <dbReference type="ARBA" id="ARBA00012438"/>
    </source>
</evidence>
<dbReference type="SMART" id="SM00304">
    <property type="entry name" value="HAMP"/>
    <property type="match status" value="1"/>
</dbReference>
<dbReference type="CDD" id="cd06225">
    <property type="entry name" value="HAMP"/>
    <property type="match status" value="1"/>
</dbReference>
<evidence type="ECO:0000313" key="15">
    <source>
        <dbReference type="Proteomes" id="UP000177390"/>
    </source>
</evidence>
<dbReference type="GO" id="GO:0005886">
    <property type="term" value="C:plasma membrane"/>
    <property type="evidence" value="ECO:0007669"/>
    <property type="project" value="TreeGrafter"/>
</dbReference>
<dbReference type="SMART" id="SM00388">
    <property type="entry name" value="HisKA"/>
    <property type="match status" value="1"/>
</dbReference>
<comment type="catalytic activity">
    <reaction evidence="1">
        <text>ATP + protein L-histidine = ADP + protein N-phospho-L-histidine.</text>
        <dbReference type="EC" id="2.7.13.3"/>
    </reaction>
</comment>
<dbReference type="InterPro" id="IPR003594">
    <property type="entry name" value="HATPase_dom"/>
</dbReference>
<protein>
    <recommendedName>
        <fullName evidence="3">histidine kinase</fullName>
        <ecNumber evidence="3">2.7.13.3</ecNumber>
    </recommendedName>
</protein>
<feature type="domain" description="Histidine kinase" evidence="12">
    <location>
        <begin position="250"/>
        <end position="464"/>
    </location>
</feature>
<dbReference type="PANTHER" id="PTHR45436:SF5">
    <property type="entry name" value="SENSOR HISTIDINE KINASE TRCS"/>
    <property type="match status" value="1"/>
</dbReference>
<evidence type="ECO:0000256" key="4">
    <source>
        <dbReference type="ARBA" id="ARBA00022553"/>
    </source>
</evidence>
<proteinExistence type="predicted"/>
<accession>A0A1F5EWJ2</accession>
<dbReference type="InterPro" id="IPR003661">
    <property type="entry name" value="HisK_dim/P_dom"/>
</dbReference>
<sequence length="465" mass="51412">MNTKSIRFRILFWYSLTLFLATSFIFGSFYLVTRQILFQQVDKELSVHVTKLSEIATRQGASTPGAMFKQQLYNEFSNIPGMVVVLLDHNGSILRSSLSPDTPYVSFNFLFEQAKSNSEIIFLNQNVSNVPMRFAAEPIKSGNDLLGVMLVAHPIEAIQKSLDSLLDTLVFVLAILIFPAILGGHLVAGRIMRPISMISEKMVEISSEHLDERVNNPRSGDEIEKLIVTFNSLLDRLRESFQRERQFIGDVAHELKTPIATLKSGIELTLSKTRTNKEYKQSFGETIIDVNRLSTTIKNILDLAWLGADSGTHLDNHFDLSAVLSDLFEIAVKLGARKHIVIKTEIEQAIVVNGAEDKVARAILNVIDNAIKFTPSGKSVTISLRKKGDEAVLQIKDTGIGIPKKDLPHIFERFYRGSKVAKTIGSGLGLAIAKGIIVAHHGSLAVTSEVGRGTTVTIFLPLNKS</sequence>
<comment type="subcellular location">
    <subcellularLocation>
        <location evidence="2">Membrane</location>
    </subcellularLocation>
</comment>
<evidence type="ECO:0000256" key="1">
    <source>
        <dbReference type="ARBA" id="ARBA00000085"/>
    </source>
</evidence>
<evidence type="ECO:0000256" key="8">
    <source>
        <dbReference type="ARBA" id="ARBA00022989"/>
    </source>
</evidence>
<dbReference type="PROSITE" id="PS50109">
    <property type="entry name" value="HIS_KIN"/>
    <property type="match status" value="1"/>
</dbReference>
<evidence type="ECO:0000256" key="9">
    <source>
        <dbReference type="ARBA" id="ARBA00023012"/>
    </source>
</evidence>
<keyword evidence="6 11" id="KW-0812">Transmembrane</keyword>
<gene>
    <name evidence="14" type="ORF">A3D09_03165</name>
</gene>
<dbReference type="PRINTS" id="PR00344">
    <property type="entry name" value="BCTRLSENSOR"/>
</dbReference>
<name>A0A1F5EWJ2_9BACT</name>
<dbReference type="PROSITE" id="PS50885">
    <property type="entry name" value="HAMP"/>
    <property type="match status" value="1"/>
</dbReference>
<comment type="caution">
    <text evidence="14">The sequence shown here is derived from an EMBL/GenBank/DDBJ whole genome shotgun (WGS) entry which is preliminary data.</text>
</comment>
<dbReference type="Gene3D" id="1.10.287.130">
    <property type="match status" value="1"/>
</dbReference>
<evidence type="ECO:0000259" key="13">
    <source>
        <dbReference type="PROSITE" id="PS50885"/>
    </source>
</evidence>
<dbReference type="EMBL" id="MFAH01000017">
    <property type="protein sequence ID" value="OGD71749.1"/>
    <property type="molecule type" value="Genomic_DNA"/>
</dbReference>
<reference evidence="14 15" key="1">
    <citation type="journal article" date="2016" name="Nat. Commun.">
        <title>Thousands of microbial genomes shed light on interconnected biogeochemical processes in an aquifer system.</title>
        <authorList>
            <person name="Anantharaman K."/>
            <person name="Brown C.T."/>
            <person name="Hug L.A."/>
            <person name="Sharon I."/>
            <person name="Castelle C.J."/>
            <person name="Probst A.J."/>
            <person name="Thomas B.C."/>
            <person name="Singh A."/>
            <person name="Wilkins M.J."/>
            <person name="Karaoz U."/>
            <person name="Brodie E.L."/>
            <person name="Williams K.H."/>
            <person name="Hubbard S.S."/>
            <person name="Banfield J.F."/>
        </authorList>
    </citation>
    <scope>NUCLEOTIDE SEQUENCE [LARGE SCALE GENOMIC DNA]</scope>
</reference>
<evidence type="ECO:0000259" key="12">
    <source>
        <dbReference type="PROSITE" id="PS50109"/>
    </source>
</evidence>
<keyword evidence="10 11" id="KW-0472">Membrane</keyword>
<dbReference type="SMART" id="SM00387">
    <property type="entry name" value="HATPase_c"/>
    <property type="match status" value="1"/>
</dbReference>
<dbReference type="Pfam" id="PF02518">
    <property type="entry name" value="HATPase_c"/>
    <property type="match status" value="1"/>
</dbReference>
<dbReference type="InterPro" id="IPR036890">
    <property type="entry name" value="HATPase_C_sf"/>
</dbReference>